<dbReference type="PANTHER" id="PTHR33973">
    <property type="entry name" value="OS07G0153300 PROTEIN"/>
    <property type="match status" value="1"/>
</dbReference>
<evidence type="ECO:0000313" key="1">
    <source>
        <dbReference type="EMBL" id="MEX5727682.1"/>
    </source>
</evidence>
<keyword evidence="2" id="KW-1185">Reference proteome</keyword>
<name>A0ABV3XQW7_9RHOB</name>
<sequence>MSGTVEHIRASTFHGRHGKVDHRFRYSLDYVLFDAEAPAPARPRLFSRNRRNLMTVRDRDHGGPRGQGRGADWVREVLAAHGVGTADGPVRLLTIPRMLGGWFNPVSFWLCEGADGTLRAVVAEVNNTVGERHSYLCAHPDGRAIVPTDTLEAQKVFQVSPFQQIGGGYRFRFDIRADKLGIWIDFRNGDEGLYATLTGDRAPLTDRAILRSVWRRPVGSYRVLSLIHWHALVLFIKGARFRRFPKPPADEVS</sequence>
<accession>A0ABV3XQW7</accession>
<dbReference type="Proteomes" id="UP001560019">
    <property type="component" value="Unassembled WGS sequence"/>
</dbReference>
<dbReference type="Pfam" id="PF07103">
    <property type="entry name" value="DUF1365"/>
    <property type="match status" value="1"/>
</dbReference>
<comment type="caution">
    <text evidence="1">The sequence shown here is derived from an EMBL/GenBank/DDBJ whole genome shotgun (WGS) entry which is preliminary data.</text>
</comment>
<dbReference type="RefSeq" id="WP_125405986.1">
    <property type="nucleotide sequence ID" value="NZ_JBEHHI010000001.1"/>
</dbReference>
<reference evidence="1 2" key="1">
    <citation type="submission" date="2024-06" db="EMBL/GenBank/DDBJ databases">
        <title>Genome of Rhodovulum iodosum, a marine photoferrotroph.</title>
        <authorList>
            <person name="Bianchini G."/>
            <person name="Nikeleit V."/>
            <person name="Kappler A."/>
            <person name="Bryce C."/>
            <person name="Sanchez-Baracaldo P."/>
        </authorList>
    </citation>
    <scope>NUCLEOTIDE SEQUENCE [LARGE SCALE GENOMIC DNA]</scope>
    <source>
        <strain evidence="1 2">UT/N1</strain>
    </source>
</reference>
<protein>
    <submittedName>
        <fullName evidence="1">DUF1365 family protein</fullName>
    </submittedName>
</protein>
<evidence type="ECO:0000313" key="2">
    <source>
        <dbReference type="Proteomes" id="UP001560019"/>
    </source>
</evidence>
<dbReference type="InterPro" id="IPR010775">
    <property type="entry name" value="DUF1365"/>
</dbReference>
<proteinExistence type="predicted"/>
<organism evidence="1 2">
    <name type="scientific">Rhodovulum iodosum</name>
    <dbReference type="NCBI Taxonomy" id="68291"/>
    <lineage>
        <taxon>Bacteria</taxon>
        <taxon>Pseudomonadati</taxon>
        <taxon>Pseudomonadota</taxon>
        <taxon>Alphaproteobacteria</taxon>
        <taxon>Rhodobacterales</taxon>
        <taxon>Paracoccaceae</taxon>
        <taxon>Rhodovulum</taxon>
    </lineage>
</organism>
<gene>
    <name evidence="1" type="ORF">Ga0609869_001035</name>
</gene>
<dbReference type="PANTHER" id="PTHR33973:SF4">
    <property type="entry name" value="OS07G0153300 PROTEIN"/>
    <property type="match status" value="1"/>
</dbReference>
<dbReference type="EMBL" id="JBEHHI010000001">
    <property type="protein sequence ID" value="MEX5727682.1"/>
    <property type="molecule type" value="Genomic_DNA"/>
</dbReference>